<keyword evidence="2" id="KW-1185">Reference proteome</keyword>
<organism evidence="1 2">
    <name type="scientific">Synaphobranchus kaupii</name>
    <name type="common">Kaup's arrowtooth eel</name>
    <dbReference type="NCBI Taxonomy" id="118154"/>
    <lineage>
        <taxon>Eukaryota</taxon>
        <taxon>Metazoa</taxon>
        <taxon>Chordata</taxon>
        <taxon>Craniata</taxon>
        <taxon>Vertebrata</taxon>
        <taxon>Euteleostomi</taxon>
        <taxon>Actinopterygii</taxon>
        <taxon>Neopterygii</taxon>
        <taxon>Teleostei</taxon>
        <taxon>Anguilliformes</taxon>
        <taxon>Synaphobranchidae</taxon>
        <taxon>Synaphobranchus</taxon>
    </lineage>
</organism>
<dbReference type="AlphaFoldDB" id="A0A9Q1IM70"/>
<gene>
    <name evidence="1" type="ORF">SKAU_G00292070</name>
</gene>
<sequence>MGTSLFKSLLKLKPSDRAGVRASEGPQDSIRIHSVWLRTASWHLAPAIISQCWHLMPSLCPPSPFVENDPSPNTRRFWEAGLRRL</sequence>
<dbReference type="EMBL" id="JAINUF010000012">
    <property type="protein sequence ID" value="KAJ8345014.1"/>
    <property type="molecule type" value="Genomic_DNA"/>
</dbReference>
<comment type="caution">
    <text evidence="1">The sequence shown here is derived from an EMBL/GenBank/DDBJ whole genome shotgun (WGS) entry which is preliminary data.</text>
</comment>
<reference evidence="1" key="1">
    <citation type="journal article" date="2023" name="Science">
        <title>Genome structures resolve the early diversification of teleost fishes.</title>
        <authorList>
            <person name="Parey E."/>
            <person name="Louis A."/>
            <person name="Montfort J."/>
            <person name="Bouchez O."/>
            <person name="Roques C."/>
            <person name="Iampietro C."/>
            <person name="Lluch J."/>
            <person name="Castinel A."/>
            <person name="Donnadieu C."/>
            <person name="Desvignes T."/>
            <person name="Floi Bucao C."/>
            <person name="Jouanno E."/>
            <person name="Wen M."/>
            <person name="Mejri S."/>
            <person name="Dirks R."/>
            <person name="Jansen H."/>
            <person name="Henkel C."/>
            <person name="Chen W.J."/>
            <person name="Zahm M."/>
            <person name="Cabau C."/>
            <person name="Klopp C."/>
            <person name="Thompson A.W."/>
            <person name="Robinson-Rechavi M."/>
            <person name="Braasch I."/>
            <person name="Lecointre G."/>
            <person name="Bobe J."/>
            <person name="Postlethwait J.H."/>
            <person name="Berthelot C."/>
            <person name="Roest Crollius H."/>
            <person name="Guiguen Y."/>
        </authorList>
    </citation>
    <scope>NUCLEOTIDE SEQUENCE</scope>
    <source>
        <strain evidence="1">WJC10195</strain>
    </source>
</reference>
<evidence type="ECO:0000313" key="2">
    <source>
        <dbReference type="Proteomes" id="UP001152622"/>
    </source>
</evidence>
<name>A0A9Q1IM70_SYNKA</name>
<protein>
    <submittedName>
        <fullName evidence="1">Uncharacterized protein</fullName>
    </submittedName>
</protein>
<accession>A0A9Q1IM70</accession>
<evidence type="ECO:0000313" key="1">
    <source>
        <dbReference type="EMBL" id="KAJ8345014.1"/>
    </source>
</evidence>
<proteinExistence type="predicted"/>
<dbReference type="Proteomes" id="UP001152622">
    <property type="component" value="Chromosome 12"/>
</dbReference>